<evidence type="ECO:0008006" key="5">
    <source>
        <dbReference type="Google" id="ProtNLM"/>
    </source>
</evidence>
<proteinExistence type="predicted"/>
<dbReference type="InterPro" id="IPR046960">
    <property type="entry name" value="PPR_At4g14850-like_plant"/>
</dbReference>
<dbReference type="Pfam" id="PF01535">
    <property type="entry name" value="PPR"/>
    <property type="match status" value="3"/>
</dbReference>
<dbReference type="InterPro" id="IPR002885">
    <property type="entry name" value="PPR_rpt"/>
</dbReference>
<feature type="repeat" description="PPR" evidence="2">
    <location>
        <begin position="429"/>
        <end position="463"/>
    </location>
</feature>
<dbReference type="PROSITE" id="PS51375">
    <property type="entry name" value="PPR"/>
    <property type="match status" value="5"/>
</dbReference>
<dbReference type="Gene3D" id="1.25.40.10">
    <property type="entry name" value="Tetratricopeptide repeat domain"/>
    <property type="match status" value="6"/>
</dbReference>
<dbReference type="AlphaFoldDB" id="A0A9D4UW64"/>
<dbReference type="NCBIfam" id="TIGR00756">
    <property type="entry name" value="PPR"/>
    <property type="match status" value="5"/>
</dbReference>
<dbReference type="FunFam" id="1.25.40.10:FF:000158">
    <property type="entry name" value="pentatricopeptide repeat-containing protein At2g33680"/>
    <property type="match status" value="1"/>
</dbReference>
<keyword evidence="4" id="KW-1185">Reference proteome</keyword>
<evidence type="ECO:0000256" key="2">
    <source>
        <dbReference type="PROSITE-ProRule" id="PRU00708"/>
    </source>
</evidence>
<evidence type="ECO:0000256" key="1">
    <source>
        <dbReference type="ARBA" id="ARBA00022737"/>
    </source>
</evidence>
<dbReference type="Proteomes" id="UP000886520">
    <property type="component" value="Chromosome 10"/>
</dbReference>
<sequence length="715" mass="79866">MLIAANVCAARFQWLYTSNRNRIPLIPLYPLQTSAHISTKNSPSLGEEISCLEGFPRIPSVDFLINILQRCRKEEDGPSANRLYSYMQQKNLHGHKALGNYLVSALADCGCLIEAQQVFDTLCEQNVYSYNALILGHIKCGNPQHVLQLHMKMQRNGVQPTTYTYVALLKACSIQRDLEWGRQLQEEIALKGLQKDSFVGNAFVGMFGKCGSLREAQKAFDMLAVQDVVSWSALMEGYSAHGDHDCVLDCFARMQSQHVSPNIITFMCTLKSCGILKAMDSMCKVYSEAVKMGFESDLFLGNTSIDMFCKCDKLIEAKSLFDRLTNRDRVSWNILIAGYIEYGLGKQALALFKSMRLCNLLLDNVAFICGLRACTITGAFRIGQGLHSEIVKRGVEGDLQLGNTLVDMLGKCGLLEDARWVLDKLLNRNVVSWSAMVMSYVQCGFDDEAINCFEKMQLDGLPPDSVVFTCSMKACCNLGAVEKGQVVHNEVIKLGFENDIHTGTTLVDMYGEFGLLAEARVVFDVLPARNLLSWSALIKGYGINHKSQMALQCFQDMQEEGIKPDVVAYTSLLVACSHTSFTSEGKDYFQLMVEDPEYHSQTIYHFSCILDLLARSGHVSEAERVLDAMQHSPSKEMLRALLSACKFYGEVEMGLKCFKQLTEMDADDASAYAMMIDVYNSAGMYADADNLETFRRLKKLTKTFDSHQLHNVACS</sequence>
<name>A0A9D4UW64_ADICA</name>
<evidence type="ECO:0000313" key="4">
    <source>
        <dbReference type="Proteomes" id="UP000886520"/>
    </source>
</evidence>
<protein>
    <recommendedName>
        <fullName evidence="5">Pentatricopeptide repeat-containing protein</fullName>
    </recommendedName>
</protein>
<comment type="caution">
    <text evidence="3">The sequence shown here is derived from an EMBL/GenBank/DDBJ whole genome shotgun (WGS) entry which is preliminary data.</text>
</comment>
<evidence type="ECO:0000313" key="3">
    <source>
        <dbReference type="EMBL" id="KAI5074912.1"/>
    </source>
</evidence>
<keyword evidence="1" id="KW-0677">Repeat</keyword>
<feature type="repeat" description="PPR" evidence="2">
    <location>
        <begin position="126"/>
        <end position="160"/>
    </location>
</feature>
<accession>A0A9D4UW64</accession>
<feature type="repeat" description="PPR" evidence="2">
    <location>
        <begin position="328"/>
        <end position="362"/>
    </location>
</feature>
<dbReference type="Pfam" id="PF13041">
    <property type="entry name" value="PPR_2"/>
    <property type="match status" value="4"/>
</dbReference>
<feature type="repeat" description="PPR" evidence="2">
    <location>
        <begin position="530"/>
        <end position="564"/>
    </location>
</feature>
<dbReference type="PANTHER" id="PTHR47926:SF533">
    <property type="entry name" value="DYW DOMAIN-CONTAINING PROTEIN"/>
    <property type="match status" value="1"/>
</dbReference>
<dbReference type="GO" id="GO:0003723">
    <property type="term" value="F:RNA binding"/>
    <property type="evidence" value="ECO:0007669"/>
    <property type="project" value="InterPro"/>
</dbReference>
<dbReference type="GO" id="GO:0048731">
    <property type="term" value="P:system development"/>
    <property type="evidence" value="ECO:0007669"/>
    <property type="project" value="UniProtKB-ARBA"/>
</dbReference>
<dbReference type="PANTHER" id="PTHR47926">
    <property type="entry name" value="PENTATRICOPEPTIDE REPEAT-CONTAINING PROTEIN"/>
    <property type="match status" value="1"/>
</dbReference>
<dbReference type="EMBL" id="JABFUD020000010">
    <property type="protein sequence ID" value="KAI5074912.1"/>
    <property type="molecule type" value="Genomic_DNA"/>
</dbReference>
<dbReference type="GO" id="GO:0009451">
    <property type="term" value="P:RNA modification"/>
    <property type="evidence" value="ECO:0007669"/>
    <property type="project" value="InterPro"/>
</dbReference>
<reference evidence="3" key="1">
    <citation type="submission" date="2021-01" db="EMBL/GenBank/DDBJ databases">
        <title>Adiantum capillus-veneris genome.</title>
        <authorList>
            <person name="Fang Y."/>
            <person name="Liao Q."/>
        </authorList>
    </citation>
    <scope>NUCLEOTIDE SEQUENCE</scope>
    <source>
        <strain evidence="3">H3</strain>
        <tissue evidence="3">Leaf</tissue>
    </source>
</reference>
<dbReference type="FunFam" id="1.25.40.10:FF:000285">
    <property type="entry name" value="Pentatricopeptide repeat-containing protein, chloroplastic"/>
    <property type="match status" value="1"/>
</dbReference>
<organism evidence="3 4">
    <name type="scientific">Adiantum capillus-veneris</name>
    <name type="common">Maidenhair fern</name>
    <dbReference type="NCBI Taxonomy" id="13818"/>
    <lineage>
        <taxon>Eukaryota</taxon>
        <taxon>Viridiplantae</taxon>
        <taxon>Streptophyta</taxon>
        <taxon>Embryophyta</taxon>
        <taxon>Tracheophyta</taxon>
        <taxon>Polypodiopsida</taxon>
        <taxon>Polypodiidae</taxon>
        <taxon>Polypodiales</taxon>
        <taxon>Pteridineae</taxon>
        <taxon>Pteridaceae</taxon>
        <taxon>Vittarioideae</taxon>
        <taxon>Adiantum</taxon>
    </lineage>
</organism>
<dbReference type="OrthoDB" id="185373at2759"/>
<feature type="repeat" description="PPR" evidence="2">
    <location>
        <begin position="227"/>
        <end position="261"/>
    </location>
</feature>
<dbReference type="InterPro" id="IPR011990">
    <property type="entry name" value="TPR-like_helical_dom_sf"/>
</dbReference>
<gene>
    <name evidence="3" type="ORF">GOP47_0010873</name>
</gene>